<dbReference type="Proteomes" id="UP001302059">
    <property type="component" value="Unassembled WGS sequence"/>
</dbReference>
<sequence length="422" mass="44906">MHSVNAFAQHKILYDTLTRLSGEEQAALDRALLGGDWIKDVNGNLLSGLQALPLPQGAQTTATLDLAFDWPDTATRALALGAAHPQLLVGEVHGASPRGDLWLHQLGLAGDVDGQPLVMYSGVPRTLVTEVQRQLRAAIRSESPAVSAYRAVPPGETVRVLEAQVVTRQRDRRVTKVKAVNVYDLRLEQTGGSTRLHAVRRAGLRENGAPLPVLGGSGMRALVLHALTGVPAAPFAVVDGQPPPTPPASAEQLLGRLTTTPPPPVPRPKPQPTPPPRPRAPASQPEAAPRPPEPEPEAVAPPPPPADPWLTLPERMAVNPQVVEVARKTLERYRPLLLSGAPGVGKTLLATLLAEALCGEGNYTLVTADARWTSSEVLGGLRVVPGNTLRYAFMPGIVTRTAQRHAQSIQATGRPHALEHLT</sequence>
<feature type="domain" description="ATPase dynein-related AAA" evidence="2">
    <location>
        <begin position="335"/>
        <end position="403"/>
    </location>
</feature>
<keyword evidence="4" id="KW-1185">Reference proteome</keyword>
<dbReference type="PANTHER" id="PTHR37291:SF1">
    <property type="entry name" value="TYPE IV METHYL-DIRECTED RESTRICTION ENZYME ECOKMCRB SUBUNIT"/>
    <property type="match status" value="1"/>
</dbReference>
<proteinExistence type="predicted"/>
<accession>A0ABT7JFR4</accession>
<dbReference type="PANTHER" id="PTHR37291">
    <property type="entry name" value="5-METHYLCYTOSINE-SPECIFIC RESTRICTION ENZYME B"/>
    <property type="match status" value="1"/>
</dbReference>
<comment type="caution">
    <text evidence="3">The sequence shown here is derived from an EMBL/GenBank/DDBJ whole genome shotgun (WGS) entry which is preliminary data.</text>
</comment>
<dbReference type="Gene3D" id="3.40.50.300">
    <property type="entry name" value="P-loop containing nucleotide triphosphate hydrolases"/>
    <property type="match status" value="1"/>
</dbReference>
<dbReference type="SUPFAM" id="SSF52540">
    <property type="entry name" value="P-loop containing nucleoside triphosphate hydrolases"/>
    <property type="match status" value="1"/>
</dbReference>
<dbReference type="InterPro" id="IPR011704">
    <property type="entry name" value="ATPase_dyneun-rel_AAA"/>
</dbReference>
<evidence type="ECO:0000256" key="1">
    <source>
        <dbReference type="SAM" id="MobiDB-lite"/>
    </source>
</evidence>
<reference evidence="3 4" key="1">
    <citation type="submission" date="2023-05" db="EMBL/GenBank/DDBJ databases">
        <authorList>
            <person name="Gao F."/>
        </authorList>
    </citation>
    <scope>NUCLEOTIDE SEQUENCE [LARGE SCALE GENOMIC DNA]</scope>
    <source>
        <strain evidence="3 4">MIMF12</strain>
    </source>
</reference>
<dbReference type="InterPro" id="IPR027417">
    <property type="entry name" value="P-loop_NTPase"/>
</dbReference>
<feature type="region of interest" description="Disordered" evidence="1">
    <location>
        <begin position="238"/>
        <end position="309"/>
    </location>
</feature>
<organism evidence="3 4">
    <name type="scientific">Deinococcus rhizophilus</name>
    <dbReference type="NCBI Taxonomy" id="3049544"/>
    <lineage>
        <taxon>Bacteria</taxon>
        <taxon>Thermotogati</taxon>
        <taxon>Deinococcota</taxon>
        <taxon>Deinococci</taxon>
        <taxon>Deinococcales</taxon>
        <taxon>Deinococcaceae</taxon>
        <taxon>Deinococcus</taxon>
    </lineage>
</organism>
<protein>
    <submittedName>
        <fullName evidence="3">AAA family ATPase</fullName>
    </submittedName>
</protein>
<dbReference type="EMBL" id="JASNGB010000044">
    <property type="protein sequence ID" value="MDL2343885.1"/>
    <property type="molecule type" value="Genomic_DNA"/>
</dbReference>
<feature type="compositionally biased region" description="Pro residues" evidence="1">
    <location>
        <begin position="260"/>
        <end position="279"/>
    </location>
</feature>
<evidence type="ECO:0000313" key="3">
    <source>
        <dbReference type="EMBL" id="MDL2343885.1"/>
    </source>
</evidence>
<dbReference type="InterPro" id="IPR052934">
    <property type="entry name" value="Methyl-DNA_Rec/Restrict_Enz"/>
</dbReference>
<gene>
    <name evidence="3" type="ORF">QOL99_06950</name>
</gene>
<evidence type="ECO:0000259" key="2">
    <source>
        <dbReference type="Pfam" id="PF07728"/>
    </source>
</evidence>
<dbReference type="RefSeq" id="WP_285522519.1">
    <property type="nucleotide sequence ID" value="NZ_JASNGB010000044.1"/>
</dbReference>
<dbReference type="Pfam" id="PF07728">
    <property type="entry name" value="AAA_5"/>
    <property type="match status" value="1"/>
</dbReference>
<name>A0ABT7JFR4_9DEIO</name>
<evidence type="ECO:0000313" key="4">
    <source>
        <dbReference type="Proteomes" id="UP001302059"/>
    </source>
</evidence>